<evidence type="ECO:0000256" key="4">
    <source>
        <dbReference type="ARBA" id="ARBA00022691"/>
    </source>
</evidence>
<gene>
    <name evidence="5" type="ORF">MNBD_DELTA04-915</name>
</gene>
<name>A0A3B0W467_9ZZZZ</name>
<dbReference type="InterPro" id="IPR023397">
    <property type="entry name" value="SAM-dep_MeTrfase_MraW_recog"/>
</dbReference>
<evidence type="ECO:0000256" key="3">
    <source>
        <dbReference type="ARBA" id="ARBA00022679"/>
    </source>
</evidence>
<comment type="similarity">
    <text evidence="1">Belongs to the methyltransferase superfamily. RsmH family.</text>
</comment>
<evidence type="ECO:0000256" key="1">
    <source>
        <dbReference type="ARBA" id="ARBA00010396"/>
    </source>
</evidence>
<sequence>MGGFSADLHVPVLADEVISYLQPVTGGLYVDGTLGLGGHAERILKAAAPDGRVIGFEWDEQAAGLAAERLATFGRRLTVIRTSYADLTAALQQAGVETVDGLLLDLGVSSLQLDRGERGFSFQADAPLDMRMDVRQPITAAQLIRRLSKEQLADIFYNYGEERQARRIAAHIVQAREEQAVETTRQLAEIVAAAVPRKFHPRKRHMATRVFQALRIAVNRELDNLVRVLADAPSVLRPGARVCVITFHSLEDRIVKQAFAANPAYAVVTRHPVEPPPDEVKANPRSRSAKLRVAVRTERGENEGLFPVGAG</sequence>
<keyword evidence="2 5" id="KW-0489">Methyltransferase</keyword>
<dbReference type="Pfam" id="PF01795">
    <property type="entry name" value="Methyltransf_5"/>
    <property type="match status" value="1"/>
</dbReference>
<dbReference type="HAMAP" id="MF_01007">
    <property type="entry name" value="16SrRNA_methyltr_H"/>
    <property type="match status" value="1"/>
</dbReference>
<dbReference type="SUPFAM" id="SSF81799">
    <property type="entry name" value="Putative methyltransferase TM0872, insert domain"/>
    <property type="match status" value="1"/>
</dbReference>
<dbReference type="EC" id="2.1.1.199" evidence="5"/>
<dbReference type="Gene3D" id="3.40.50.150">
    <property type="entry name" value="Vaccinia Virus protein VP39"/>
    <property type="match status" value="1"/>
</dbReference>
<dbReference type="PANTHER" id="PTHR11265:SF0">
    <property type="entry name" value="12S RRNA N4-METHYLCYTIDINE METHYLTRANSFERASE"/>
    <property type="match status" value="1"/>
</dbReference>
<dbReference type="GO" id="GO:0071424">
    <property type="term" value="F:rRNA (cytosine-N4-)-methyltransferase activity"/>
    <property type="evidence" value="ECO:0007669"/>
    <property type="project" value="TreeGrafter"/>
</dbReference>
<evidence type="ECO:0000256" key="2">
    <source>
        <dbReference type="ARBA" id="ARBA00022603"/>
    </source>
</evidence>
<dbReference type="InterPro" id="IPR029063">
    <property type="entry name" value="SAM-dependent_MTases_sf"/>
</dbReference>
<protein>
    <submittedName>
        <fullName evidence="5">16S rRNA (Cytosine(1402)-N(4))-methyltransferase</fullName>
        <ecNumber evidence="5">2.1.1.199</ecNumber>
    </submittedName>
</protein>
<evidence type="ECO:0000313" key="5">
    <source>
        <dbReference type="EMBL" id="VAW39416.1"/>
    </source>
</evidence>
<proteinExistence type="inferred from homology"/>
<dbReference type="InterPro" id="IPR002903">
    <property type="entry name" value="RsmH"/>
</dbReference>
<dbReference type="EMBL" id="UOEY01000072">
    <property type="protein sequence ID" value="VAW39416.1"/>
    <property type="molecule type" value="Genomic_DNA"/>
</dbReference>
<dbReference type="FunFam" id="1.10.150.170:FF:000003">
    <property type="entry name" value="Ribosomal RNA small subunit methyltransferase H"/>
    <property type="match status" value="1"/>
</dbReference>
<dbReference type="SUPFAM" id="SSF53335">
    <property type="entry name" value="S-adenosyl-L-methionine-dependent methyltransferases"/>
    <property type="match status" value="1"/>
</dbReference>
<reference evidence="5" key="1">
    <citation type="submission" date="2018-06" db="EMBL/GenBank/DDBJ databases">
        <authorList>
            <person name="Zhirakovskaya E."/>
        </authorList>
    </citation>
    <scope>NUCLEOTIDE SEQUENCE</scope>
</reference>
<dbReference type="AlphaFoldDB" id="A0A3B0W467"/>
<accession>A0A3B0W467</accession>
<dbReference type="NCBIfam" id="TIGR00006">
    <property type="entry name" value="16S rRNA (cytosine(1402)-N(4))-methyltransferase RsmH"/>
    <property type="match status" value="1"/>
</dbReference>
<dbReference type="PANTHER" id="PTHR11265">
    <property type="entry name" value="S-ADENOSYL-METHYLTRANSFERASE MRAW"/>
    <property type="match status" value="1"/>
</dbReference>
<organism evidence="5">
    <name type="scientific">hydrothermal vent metagenome</name>
    <dbReference type="NCBI Taxonomy" id="652676"/>
    <lineage>
        <taxon>unclassified sequences</taxon>
        <taxon>metagenomes</taxon>
        <taxon>ecological metagenomes</taxon>
    </lineage>
</organism>
<keyword evidence="3 5" id="KW-0808">Transferase</keyword>
<dbReference type="PIRSF" id="PIRSF004486">
    <property type="entry name" value="MraW"/>
    <property type="match status" value="1"/>
</dbReference>
<dbReference type="GO" id="GO:0070475">
    <property type="term" value="P:rRNA base methylation"/>
    <property type="evidence" value="ECO:0007669"/>
    <property type="project" value="TreeGrafter"/>
</dbReference>
<dbReference type="Gene3D" id="1.10.150.170">
    <property type="entry name" value="Putative methyltransferase TM0872, insert domain"/>
    <property type="match status" value="1"/>
</dbReference>
<keyword evidence="4" id="KW-0949">S-adenosyl-L-methionine</keyword>
<dbReference type="GO" id="GO:0005737">
    <property type="term" value="C:cytoplasm"/>
    <property type="evidence" value="ECO:0007669"/>
    <property type="project" value="TreeGrafter"/>
</dbReference>